<keyword evidence="5" id="KW-1185">Reference proteome</keyword>
<feature type="region of interest" description="Disordered" evidence="2">
    <location>
        <begin position="105"/>
        <end position="161"/>
    </location>
</feature>
<dbReference type="GO" id="GO:0003723">
    <property type="term" value="F:RNA binding"/>
    <property type="evidence" value="ECO:0007669"/>
    <property type="project" value="UniProtKB-UniRule"/>
</dbReference>
<evidence type="ECO:0000256" key="2">
    <source>
        <dbReference type="SAM" id="MobiDB-lite"/>
    </source>
</evidence>
<feature type="region of interest" description="Disordered" evidence="2">
    <location>
        <begin position="826"/>
        <end position="871"/>
    </location>
</feature>
<feature type="compositionally biased region" description="Acidic residues" evidence="2">
    <location>
        <begin position="334"/>
        <end position="343"/>
    </location>
</feature>
<feature type="region of interest" description="Disordered" evidence="2">
    <location>
        <begin position="694"/>
        <end position="782"/>
    </location>
</feature>
<dbReference type="InterPro" id="IPR035979">
    <property type="entry name" value="RBD_domain_sf"/>
</dbReference>
<accession>A0A1A8YN16</accession>
<dbReference type="AlphaFoldDB" id="A0A1A8YN16"/>
<dbReference type="EMBL" id="FLRD01000047">
    <property type="protein sequence ID" value="SBT32899.1"/>
    <property type="molecule type" value="Genomic_DNA"/>
</dbReference>
<reference evidence="5" key="1">
    <citation type="submission" date="2016-05" db="EMBL/GenBank/DDBJ databases">
        <authorList>
            <person name="Naeem Raeece"/>
        </authorList>
    </citation>
    <scope>NUCLEOTIDE SEQUENCE [LARGE SCALE GENOMIC DNA]</scope>
</reference>
<keyword evidence="1" id="KW-0694">RNA-binding</keyword>
<evidence type="ECO:0000313" key="5">
    <source>
        <dbReference type="Proteomes" id="UP000078555"/>
    </source>
</evidence>
<dbReference type="InterPro" id="IPR031721">
    <property type="entry name" value="Partial_CstF"/>
</dbReference>
<feature type="compositionally biased region" description="Polar residues" evidence="2">
    <location>
        <begin position="755"/>
        <end position="773"/>
    </location>
</feature>
<dbReference type="Gene3D" id="3.30.70.330">
    <property type="match status" value="1"/>
</dbReference>
<dbReference type="Pfam" id="PF00076">
    <property type="entry name" value="RRM_1"/>
    <property type="match status" value="1"/>
</dbReference>
<feature type="region of interest" description="Disordered" evidence="2">
    <location>
        <begin position="195"/>
        <end position="216"/>
    </location>
</feature>
<dbReference type="Proteomes" id="UP000078555">
    <property type="component" value="Unassembled WGS sequence"/>
</dbReference>
<proteinExistence type="predicted"/>
<feature type="region of interest" description="Disordered" evidence="2">
    <location>
        <begin position="328"/>
        <end position="361"/>
    </location>
</feature>
<evidence type="ECO:0000256" key="1">
    <source>
        <dbReference type="PROSITE-ProRule" id="PRU00176"/>
    </source>
</evidence>
<protein>
    <recommendedName>
        <fullName evidence="3">RRM domain-containing protein</fullName>
    </recommendedName>
</protein>
<organism evidence="4 5">
    <name type="scientific">Plasmodium ovale wallikeri</name>
    <dbReference type="NCBI Taxonomy" id="864142"/>
    <lineage>
        <taxon>Eukaryota</taxon>
        <taxon>Sar</taxon>
        <taxon>Alveolata</taxon>
        <taxon>Apicomplexa</taxon>
        <taxon>Aconoidasida</taxon>
        <taxon>Haemosporida</taxon>
        <taxon>Plasmodiidae</taxon>
        <taxon>Plasmodium</taxon>
        <taxon>Plasmodium (Plasmodium)</taxon>
    </lineage>
</organism>
<name>A0A1A8YN16_PLAOA</name>
<dbReference type="SUPFAM" id="SSF54928">
    <property type="entry name" value="RNA-binding domain, RBD"/>
    <property type="match status" value="1"/>
</dbReference>
<feature type="compositionally biased region" description="Basic and acidic residues" evidence="2">
    <location>
        <begin position="344"/>
        <end position="356"/>
    </location>
</feature>
<evidence type="ECO:0000313" key="4">
    <source>
        <dbReference type="EMBL" id="SBT32899.1"/>
    </source>
</evidence>
<gene>
    <name evidence="4" type="ORF">POVWA1_014390</name>
</gene>
<evidence type="ECO:0000259" key="3">
    <source>
        <dbReference type="PROSITE" id="PS50102"/>
    </source>
</evidence>
<feature type="compositionally biased region" description="Basic and acidic residues" evidence="2">
    <location>
        <begin position="856"/>
        <end position="871"/>
    </location>
</feature>
<feature type="compositionally biased region" description="Gly residues" evidence="2">
    <location>
        <begin position="831"/>
        <end position="852"/>
    </location>
</feature>
<feature type="domain" description="RRM" evidence="3">
    <location>
        <begin position="7"/>
        <end position="82"/>
    </location>
</feature>
<dbReference type="InterPro" id="IPR012677">
    <property type="entry name" value="Nucleotide-bd_a/b_plait_sf"/>
</dbReference>
<dbReference type="Pfam" id="PF15861">
    <property type="entry name" value="partial_CstF"/>
    <property type="match status" value="1"/>
</dbReference>
<feature type="compositionally biased region" description="Basic and acidic residues" evidence="2">
    <location>
        <begin position="712"/>
        <end position="735"/>
    </location>
</feature>
<dbReference type="InterPro" id="IPR000504">
    <property type="entry name" value="RRM_dom"/>
</dbReference>
<sequence length="1005" mass="114209">MIGPDISHFFVSNLPFEVTEDELKEFFSPSLELTNCRLTRTQVEVGGCHGYLSFRNSEEDVQSFAHNNKYQNRDLWFEPLEEQSEKDADDTECRDDGVSIEDVEGEKWGDAHGKDGKWGDAHGKDGKWEDAHGKDGKWGDAHGKDGKWEDAHGKDGKWGDAHGKDGKWEDAHGMDDNWERCSQVESRLYANLRRGHLESNTNGRDENEGRRNTQNRKRIKDKIEIINKNGDVTKYGHVIIDNMNMYDIILLVYKLQELIRESPQTVINMLSENKKICYSLVHALFLLGILNINTNSMSCEEVTLCHFYKIKNRFQYLFRGEKEVVEVPDGMNTPDEEDALDEQNEARMSEQTEEGLHSVTSTDKSRIWNKINGHANKSQEYYLCVNDENRQMVDFNYCYMPSSGKDITTSDALHYNYNDTNDGDDDFVKYGKDEYDEWIEGDAHLSNEKRRTAAAAATGWEGKYDVGRNGGNQEKVVYSFSSLNKNTKKEDYKDYDLNIEYTLNDINTDLQKKKMYTHTTNFNPHLTGSNSIGPLTIERRKGIVTLYSNKMNKMKMKNKNKNKIKIKNKNKNKNTSHTNFGKSTPFYVATHSHTNPTRISGRNTESGNVKSFVPPMTYIGRDFVKNKGGLYANNSVIDSGYNYEKHEEGNGSDKMANTHNWTPSRVSENGSVQGNGNYHVHNLDRHYQVGSCTGENWDGGDNPSVSYLSDRSGSRADRHVNASDDTMRTGSRKDYAQQSLYRKSRGAEKGIEPSINVNFSATPSSAPSGNNNHRTLHSDESANVRERNDRRIDLTQCINVDEEVCGEVLTSWGKGTQVGSQQVGSQQVGGHQVGGHQVGGHQVGGHQVGGQQVGSHKYDQSAEHPNEQGERHLEFGKRLMDRIKTSNNPRRGIKLIDRKEDEGICDEKVIKVKSVNIVVEKKKKEDCEINIHLKNILHKLRITLNNIPEADDDLVKEVINEKPILENILISKYSDMLNWSDEQILRVLSIRKSLKRRGYTINGVV</sequence>
<dbReference type="PROSITE" id="PS50102">
    <property type="entry name" value="RRM"/>
    <property type="match status" value="1"/>
</dbReference>